<evidence type="ECO:0000256" key="1">
    <source>
        <dbReference type="ARBA" id="ARBA00007768"/>
    </source>
</evidence>
<keyword evidence="4" id="KW-1185">Reference proteome</keyword>
<accession>A0A1H0RCB7</accession>
<comment type="subcellular location">
    <subcellularLocation>
        <location evidence="2">Cytoplasm</location>
    </subcellularLocation>
</comment>
<comment type="similarity">
    <text evidence="1 2">Belongs to the CutC family.</text>
</comment>
<name>A0A1H0RCB7_9MICO</name>
<evidence type="ECO:0000256" key="2">
    <source>
        <dbReference type="HAMAP-Rule" id="MF_00795"/>
    </source>
</evidence>
<sequence>MTLLEICLDDVDGAPVAEDAGADRLELCADLRSGGTTPSIGTLEAVLDSVRRVGVQVLVRQRPGDFVYSAGEVRAMELDVRAIVAAGAAAAVPVGVVVGALTRAGAVDREVTARLVDAAAGTPVTFHKAFDDCVDQLAALDDLVHLGVQRVLTSGGRATALEGADMLRELVARADQRITVLAGGRVRADHVQRLVADTGVGEVHLRAVGRDLPGAQGQVTSGEVVAAVRAALGADRETA</sequence>
<dbReference type="GO" id="GO:0005507">
    <property type="term" value="F:copper ion binding"/>
    <property type="evidence" value="ECO:0007669"/>
    <property type="project" value="TreeGrafter"/>
</dbReference>
<reference evidence="4" key="1">
    <citation type="submission" date="2016-10" db="EMBL/GenBank/DDBJ databases">
        <authorList>
            <person name="Varghese N."/>
            <person name="Submissions S."/>
        </authorList>
    </citation>
    <scope>NUCLEOTIDE SEQUENCE [LARGE SCALE GENOMIC DNA]</scope>
    <source>
        <strain evidence="4">DSM 22329</strain>
    </source>
</reference>
<dbReference type="PANTHER" id="PTHR12598">
    <property type="entry name" value="COPPER HOMEOSTASIS PROTEIN CUTC"/>
    <property type="match status" value="1"/>
</dbReference>
<dbReference type="InterPro" id="IPR005627">
    <property type="entry name" value="CutC-like"/>
</dbReference>
<evidence type="ECO:0000313" key="4">
    <source>
        <dbReference type="Proteomes" id="UP000199077"/>
    </source>
</evidence>
<organism evidence="3 4">
    <name type="scientific">Pedococcus dokdonensis</name>
    <dbReference type="NCBI Taxonomy" id="443156"/>
    <lineage>
        <taxon>Bacteria</taxon>
        <taxon>Bacillati</taxon>
        <taxon>Actinomycetota</taxon>
        <taxon>Actinomycetes</taxon>
        <taxon>Micrococcales</taxon>
        <taxon>Intrasporangiaceae</taxon>
        <taxon>Pedococcus</taxon>
    </lineage>
</organism>
<protein>
    <recommendedName>
        <fullName evidence="2">PF03932 family protein CutC</fullName>
    </recommendedName>
</protein>
<dbReference type="Gene3D" id="3.20.20.380">
    <property type="entry name" value="Copper homeostasis (CutC) domain"/>
    <property type="match status" value="1"/>
</dbReference>
<dbReference type="Pfam" id="PF03932">
    <property type="entry name" value="CutC"/>
    <property type="match status" value="1"/>
</dbReference>
<dbReference type="GO" id="GO:0005737">
    <property type="term" value="C:cytoplasm"/>
    <property type="evidence" value="ECO:0007669"/>
    <property type="project" value="UniProtKB-SubCell"/>
</dbReference>
<evidence type="ECO:0000313" key="3">
    <source>
        <dbReference type="EMBL" id="SDP27193.1"/>
    </source>
</evidence>
<comment type="caution">
    <text evidence="2">Once thought to be involved in copper homeostasis, experiments in E.coli have shown this is not the case.</text>
</comment>
<dbReference type="OrthoDB" id="9815677at2"/>
<dbReference type="Proteomes" id="UP000199077">
    <property type="component" value="Chromosome I"/>
</dbReference>
<dbReference type="EMBL" id="LT629711">
    <property type="protein sequence ID" value="SDP27193.1"/>
    <property type="molecule type" value="Genomic_DNA"/>
</dbReference>
<dbReference type="PANTHER" id="PTHR12598:SF0">
    <property type="entry name" value="COPPER HOMEOSTASIS PROTEIN CUTC HOMOLOG"/>
    <property type="match status" value="1"/>
</dbReference>
<keyword evidence="2" id="KW-0963">Cytoplasm</keyword>
<dbReference type="STRING" id="443156.SAMN04489867_1916"/>
<dbReference type="RefSeq" id="WP_091784530.1">
    <property type="nucleotide sequence ID" value="NZ_LT629711.1"/>
</dbReference>
<dbReference type="AlphaFoldDB" id="A0A1H0RCB7"/>
<dbReference type="HAMAP" id="MF_00795">
    <property type="entry name" value="CutC"/>
    <property type="match status" value="1"/>
</dbReference>
<dbReference type="SUPFAM" id="SSF110395">
    <property type="entry name" value="CutC-like"/>
    <property type="match status" value="1"/>
</dbReference>
<gene>
    <name evidence="2" type="primary">cutC</name>
    <name evidence="3" type="ORF">SAMN04489867_1916</name>
</gene>
<proteinExistence type="inferred from homology"/>
<dbReference type="InterPro" id="IPR036822">
    <property type="entry name" value="CutC-like_dom_sf"/>
</dbReference>